<organism evidence="2 3">
    <name type="scientific">Pseudoalteromonas neustonica</name>
    <dbReference type="NCBI Taxonomy" id="1840331"/>
    <lineage>
        <taxon>Bacteria</taxon>
        <taxon>Pseudomonadati</taxon>
        <taxon>Pseudomonadota</taxon>
        <taxon>Gammaproteobacteria</taxon>
        <taxon>Alteromonadales</taxon>
        <taxon>Pseudoalteromonadaceae</taxon>
        <taxon>Pseudoalteromonas</taxon>
    </lineage>
</organism>
<sequence>MNENLKAVLDDFSFDGGASKDTLAELEYLGLSDDFLSIFDELNGGEGFVGEEYLILWKAEELLPFNIEYEVDKYAPGIFLFGSNGGGEGFGFDTRSKPYKIVEIPFIGMDLQYATLVAESFTHLLERMKVSDGSLF</sequence>
<dbReference type="Proteomes" id="UP001388366">
    <property type="component" value="Unassembled WGS sequence"/>
</dbReference>
<accession>A0ABU9U500</accession>
<name>A0ABU9U500_9GAMM</name>
<keyword evidence="3" id="KW-1185">Reference proteome</keyword>
<evidence type="ECO:0000313" key="3">
    <source>
        <dbReference type="Proteomes" id="UP001388366"/>
    </source>
</evidence>
<feature type="domain" description="Knr4/Smi1-like" evidence="1">
    <location>
        <begin position="31"/>
        <end position="127"/>
    </location>
</feature>
<comment type="caution">
    <text evidence="2">The sequence shown here is derived from an EMBL/GenBank/DDBJ whole genome shotgun (WGS) entry which is preliminary data.</text>
</comment>
<dbReference type="InterPro" id="IPR018958">
    <property type="entry name" value="Knr4/Smi1-like_dom"/>
</dbReference>
<dbReference type="SUPFAM" id="SSF160631">
    <property type="entry name" value="SMI1/KNR4-like"/>
    <property type="match status" value="1"/>
</dbReference>
<dbReference type="EMBL" id="JBBMQU010000031">
    <property type="protein sequence ID" value="MEM5552127.1"/>
    <property type="molecule type" value="Genomic_DNA"/>
</dbReference>
<evidence type="ECO:0000259" key="1">
    <source>
        <dbReference type="Pfam" id="PF09346"/>
    </source>
</evidence>
<proteinExistence type="predicted"/>
<dbReference type="InterPro" id="IPR037883">
    <property type="entry name" value="Knr4/Smi1-like_sf"/>
</dbReference>
<protein>
    <submittedName>
        <fullName evidence="2">SMI1/KNR4 family protein</fullName>
    </submittedName>
</protein>
<gene>
    <name evidence="2" type="ORF">WNY63_15490</name>
</gene>
<dbReference type="Gene3D" id="3.40.1580.10">
    <property type="entry name" value="SMI1/KNR4-like"/>
    <property type="match status" value="1"/>
</dbReference>
<evidence type="ECO:0000313" key="2">
    <source>
        <dbReference type="EMBL" id="MEM5552127.1"/>
    </source>
</evidence>
<reference evidence="2 3" key="1">
    <citation type="submission" date="2024-03" db="EMBL/GenBank/DDBJ databases">
        <title>Community enrichment and isolation of bacterial strains for fucoidan degradation.</title>
        <authorList>
            <person name="Sichert A."/>
        </authorList>
    </citation>
    <scope>NUCLEOTIDE SEQUENCE [LARGE SCALE GENOMIC DNA]</scope>
    <source>
        <strain evidence="2 3">AS81</strain>
    </source>
</reference>
<dbReference type="Pfam" id="PF09346">
    <property type="entry name" value="SMI1_KNR4"/>
    <property type="match status" value="1"/>
</dbReference>
<dbReference type="RefSeq" id="WP_169326921.1">
    <property type="nucleotide sequence ID" value="NZ_JBBMQU010000031.1"/>
</dbReference>